<protein>
    <submittedName>
        <fullName evidence="2">Uncharacterized protein</fullName>
    </submittedName>
</protein>
<gene>
    <name evidence="2" type="ORF">BCR44DRAFT_1427354</name>
</gene>
<accession>A0A1Y2HZL2</accession>
<feature type="compositionally biased region" description="Polar residues" evidence="1">
    <location>
        <begin position="95"/>
        <end position="108"/>
    </location>
</feature>
<organism evidence="2 3">
    <name type="scientific">Catenaria anguillulae PL171</name>
    <dbReference type="NCBI Taxonomy" id="765915"/>
    <lineage>
        <taxon>Eukaryota</taxon>
        <taxon>Fungi</taxon>
        <taxon>Fungi incertae sedis</taxon>
        <taxon>Blastocladiomycota</taxon>
        <taxon>Blastocladiomycetes</taxon>
        <taxon>Blastocladiales</taxon>
        <taxon>Catenariaceae</taxon>
        <taxon>Catenaria</taxon>
    </lineage>
</organism>
<dbReference type="Proteomes" id="UP000193411">
    <property type="component" value="Unassembled WGS sequence"/>
</dbReference>
<proteinExistence type="predicted"/>
<sequence>MPALAPFAWSQHPPPQTASQPCLQPRPPNHPHAQTAEVARPAGRSTHWIPSIAPVPPTHPARQPIRRETPKVTIPRTRNRQRPTARRTQPLPTPVSTHNYPQTHTSLAYTPEDTRVPRTPESRGPTR</sequence>
<dbReference type="AlphaFoldDB" id="A0A1Y2HZL2"/>
<dbReference type="EMBL" id="MCFL01000006">
    <property type="protein sequence ID" value="ORZ39171.1"/>
    <property type="molecule type" value="Genomic_DNA"/>
</dbReference>
<evidence type="ECO:0000256" key="1">
    <source>
        <dbReference type="SAM" id="MobiDB-lite"/>
    </source>
</evidence>
<feature type="compositionally biased region" description="Basic and acidic residues" evidence="1">
    <location>
        <begin position="112"/>
        <end position="121"/>
    </location>
</feature>
<comment type="caution">
    <text evidence="2">The sequence shown here is derived from an EMBL/GenBank/DDBJ whole genome shotgun (WGS) entry which is preliminary data.</text>
</comment>
<feature type="region of interest" description="Disordered" evidence="1">
    <location>
        <begin position="1"/>
        <end position="127"/>
    </location>
</feature>
<name>A0A1Y2HZL2_9FUNG</name>
<evidence type="ECO:0000313" key="3">
    <source>
        <dbReference type="Proteomes" id="UP000193411"/>
    </source>
</evidence>
<evidence type="ECO:0000313" key="2">
    <source>
        <dbReference type="EMBL" id="ORZ39171.1"/>
    </source>
</evidence>
<reference evidence="2 3" key="1">
    <citation type="submission" date="2016-07" db="EMBL/GenBank/DDBJ databases">
        <title>Pervasive Adenine N6-methylation of Active Genes in Fungi.</title>
        <authorList>
            <consortium name="DOE Joint Genome Institute"/>
            <person name="Mondo S.J."/>
            <person name="Dannebaum R.O."/>
            <person name="Kuo R.C."/>
            <person name="Labutti K."/>
            <person name="Haridas S."/>
            <person name="Kuo A."/>
            <person name="Salamov A."/>
            <person name="Ahrendt S.R."/>
            <person name="Lipzen A."/>
            <person name="Sullivan W."/>
            <person name="Andreopoulos W.B."/>
            <person name="Clum A."/>
            <person name="Lindquist E."/>
            <person name="Daum C."/>
            <person name="Ramamoorthy G.K."/>
            <person name="Gryganskyi A."/>
            <person name="Culley D."/>
            <person name="Magnuson J.K."/>
            <person name="James T.Y."/>
            <person name="O'Malley M.A."/>
            <person name="Stajich J.E."/>
            <person name="Spatafora J.W."/>
            <person name="Visel A."/>
            <person name="Grigoriev I.V."/>
        </authorList>
    </citation>
    <scope>NUCLEOTIDE SEQUENCE [LARGE SCALE GENOMIC DNA]</scope>
    <source>
        <strain evidence="2 3">PL171</strain>
    </source>
</reference>
<keyword evidence="3" id="KW-1185">Reference proteome</keyword>